<keyword evidence="4" id="KW-1185">Reference proteome</keyword>
<evidence type="ECO:0000256" key="1">
    <source>
        <dbReference type="SAM" id="MobiDB-lite"/>
    </source>
</evidence>
<reference evidence="4" key="1">
    <citation type="submission" date="2010-02" db="EMBL/GenBank/DDBJ databases">
        <title>Complete sequence of chromosome of Natrialba magadii ATCC 43099.</title>
        <authorList>
            <consortium name="US DOE Joint Genome Institute"/>
            <person name="Lucas S."/>
            <person name="Copeland A."/>
            <person name="Lapidus A."/>
            <person name="Cheng J.-F."/>
            <person name="Bruce D."/>
            <person name="Goodwin L."/>
            <person name="Pitluck S."/>
            <person name="Davenport K."/>
            <person name="Saunders E."/>
            <person name="Detter J.C."/>
            <person name="Han C."/>
            <person name="Tapia R."/>
            <person name="Land M."/>
            <person name="Hauser L."/>
            <person name="Kyrpides N."/>
            <person name="Mikhailova N."/>
            <person name="De Castro R.E."/>
            <person name="Maupin-Furlow J.A."/>
            <person name="Woyke T."/>
        </authorList>
    </citation>
    <scope>NUCLEOTIDE SEQUENCE [LARGE SCALE GENOMIC DNA]</scope>
    <source>
        <strain evidence="4">ATCC 43099 / DSM 3394 / CCM 3739 / CIP 104546 / IAM 13178 / JCM 8861 / NBRC 102185 / NCIMB 2190 / MS3</strain>
    </source>
</reference>
<feature type="compositionally biased region" description="Polar residues" evidence="1">
    <location>
        <begin position="550"/>
        <end position="568"/>
    </location>
</feature>
<feature type="domain" description="eCIS core" evidence="2">
    <location>
        <begin position="182"/>
        <end position="258"/>
    </location>
</feature>
<name>D3SS47_NATMM</name>
<accession>D3SS47</accession>
<dbReference type="Proteomes" id="UP000001879">
    <property type="component" value="Chromosome"/>
</dbReference>
<dbReference type="Pfam" id="PF13699">
    <property type="entry name" value="eCIS_core"/>
    <property type="match status" value="1"/>
</dbReference>
<protein>
    <submittedName>
        <fullName evidence="3">DUF4157 domain protein</fullName>
    </submittedName>
</protein>
<feature type="compositionally biased region" description="Low complexity" evidence="1">
    <location>
        <begin position="11"/>
        <end position="51"/>
    </location>
</feature>
<dbReference type="EMBL" id="CP001932">
    <property type="protein sequence ID" value="ADD04773.2"/>
    <property type="molecule type" value="Genomic_DNA"/>
</dbReference>
<feature type="region of interest" description="Disordered" evidence="1">
    <location>
        <begin position="637"/>
        <end position="657"/>
    </location>
</feature>
<gene>
    <name evidence="3" type="ordered locus">Nmag_1190</name>
</gene>
<feature type="region of interest" description="Disordered" evidence="1">
    <location>
        <begin position="130"/>
        <end position="167"/>
    </location>
</feature>
<feature type="compositionally biased region" description="Basic and acidic residues" evidence="1">
    <location>
        <begin position="519"/>
        <end position="541"/>
    </location>
</feature>
<dbReference type="STRING" id="547559.Nmag_1190"/>
<feature type="compositionally biased region" description="Low complexity" evidence="1">
    <location>
        <begin position="637"/>
        <end position="648"/>
    </location>
</feature>
<feature type="region of interest" description="Disordered" evidence="1">
    <location>
        <begin position="1"/>
        <end position="65"/>
    </location>
</feature>
<dbReference type="KEGG" id="nmg:Nmag_1190"/>
<feature type="region of interest" description="Disordered" evidence="1">
    <location>
        <begin position="519"/>
        <end position="569"/>
    </location>
</feature>
<dbReference type="InterPro" id="IPR025295">
    <property type="entry name" value="eCIS_core_dom"/>
</dbReference>
<sequence>MGFRRPRKSSSDSGTSSSQSSASPSSKPSTTARRSNRNATRTTTGSQSSAARRSRSAAETDTDHADRIWLSPDDCEALLGHSVPTASLRRTLEQVVNTEGRETVEQWADEGMPVEIMGDSEKMAAFRTRQAQSPEAVPTDIERQNELSKHRNRYTHLDDDRSGETAVPDPVRRVLSTPGQSLDAAVQSDLAERLGDRFDDVTIHTGPEAAKACESIDARAFTVGSHVVFNYGEFDPDSATGKYLLAHELVHTRQQTDGQVTRLPAAKELEVRDSSSAYEREADELASEALRSDAGVGALTPSQAALSVQRMHKHELLEVLDDELEEDLPEEFEDGLPEEVLEKLPEALRDGYENGHPAFTRAYEREFDNATFQDLTKSSFRNSERWGEEGEVHWTWEEVANSILYNSREGIENLSEREQRTLALFMNESDEIAAEFGKTIERHWQGLSGGDYLNETAENSTAGAVVDLSLGQPFIATTVGAITAPVKAQLEYQVDKRLPKDYEEYNKLELVRDALKEAKESERDLTKERDEEKVPKTERTQFENAKYGDQIQTDHGIESSTGGQSTGPEQIEENLRDLRAIQSEEWVNLSQDKREKYIKTLQEEGLMSRVLVGTMASVDPENIDRPDPVEYAKEGVSSAGVSGTAGTVQKAGTNTVDSGSTDPIEALSIGAAKGSTKGFATILTKIAADRLGTEEKIKETGDRIEEDILKSVKGIRSQPEQTQDSKEAYDELVVELIKILDEEERFENYD</sequence>
<dbReference type="eggNOG" id="arCOG10869">
    <property type="taxonomic scope" value="Archaea"/>
</dbReference>
<evidence type="ECO:0000313" key="3">
    <source>
        <dbReference type="EMBL" id="ADD04773.2"/>
    </source>
</evidence>
<proteinExistence type="predicted"/>
<dbReference type="AlphaFoldDB" id="D3SS47"/>
<feature type="compositionally biased region" description="Basic and acidic residues" evidence="1">
    <location>
        <begin position="56"/>
        <end position="65"/>
    </location>
</feature>
<dbReference type="PaxDb" id="547559-Nmag_1190"/>
<reference evidence="3 4" key="2">
    <citation type="journal article" date="2012" name="BMC Genomics">
        <title>A comparative genomics perspective on the genetic content of the alkaliphilic haloarchaeon Natrialba magadii ATCC 43099T.</title>
        <authorList>
            <person name="Siddaramappa S."/>
            <person name="Challacombe J.F."/>
            <person name="Decastro R.E."/>
            <person name="Pfeiffer F."/>
            <person name="Sastre D.E."/>
            <person name="Gimenez M.I."/>
            <person name="Paggi R.A."/>
            <person name="Detter J.C."/>
            <person name="Davenport K.W."/>
            <person name="Goodwin L.A."/>
            <person name="Kyrpides N."/>
            <person name="Tapia R."/>
            <person name="Pitluck S."/>
            <person name="Lucas S."/>
            <person name="Woyke T."/>
            <person name="Maupin-Furlow J.A."/>
        </authorList>
    </citation>
    <scope>NUCLEOTIDE SEQUENCE [LARGE SCALE GENOMIC DNA]</scope>
    <source>
        <strain evidence="4">ATCC 43099 / DSM 3394 / CCM 3739 / CIP 104546 / IAM 13178 / JCM 8861 / NBRC 102185 / NCIMB 2190 / MS3</strain>
    </source>
</reference>
<organism evidence="3 4">
    <name type="scientific">Natrialba magadii (strain ATCC 43099 / DSM 3394 / CCM 3739 / CIP 104546 / IAM 13178 / JCM 8861 / NBRC 102185 / NCIMB 2190 / MS3)</name>
    <name type="common">Natronobacterium magadii</name>
    <dbReference type="NCBI Taxonomy" id="547559"/>
    <lineage>
        <taxon>Archaea</taxon>
        <taxon>Methanobacteriati</taxon>
        <taxon>Methanobacteriota</taxon>
        <taxon>Stenosarchaea group</taxon>
        <taxon>Halobacteria</taxon>
        <taxon>Halobacteriales</taxon>
        <taxon>Natrialbaceae</taxon>
        <taxon>Natrialba</taxon>
    </lineage>
</organism>
<feature type="compositionally biased region" description="Basic and acidic residues" evidence="1">
    <location>
        <begin position="140"/>
        <end position="163"/>
    </location>
</feature>
<evidence type="ECO:0000259" key="2">
    <source>
        <dbReference type="Pfam" id="PF13699"/>
    </source>
</evidence>
<evidence type="ECO:0000313" key="4">
    <source>
        <dbReference type="Proteomes" id="UP000001879"/>
    </source>
</evidence>